<evidence type="ECO:0000313" key="2">
    <source>
        <dbReference type="Proteomes" id="UP000294749"/>
    </source>
</evidence>
<evidence type="ECO:0008006" key="3">
    <source>
        <dbReference type="Google" id="ProtNLM"/>
    </source>
</evidence>
<gene>
    <name evidence="1" type="ORF">CLV90_3345</name>
</gene>
<dbReference type="EMBL" id="SOAY01000014">
    <property type="protein sequence ID" value="TDT40496.1"/>
    <property type="molecule type" value="Genomic_DNA"/>
</dbReference>
<organism evidence="1 2">
    <name type="scientific">Maribacter spongiicola</name>
    <dbReference type="NCBI Taxonomy" id="1206753"/>
    <lineage>
        <taxon>Bacteria</taxon>
        <taxon>Pseudomonadati</taxon>
        <taxon>Bacteroidota</taxon>
        <taxon>Flavobacteriia</taxon>
        <taxon>Flavobacteriales</taxon>
        <taxon>Flavobacteriaceae</taxon>
        <taxon>Maribacter</taxon>
    </lineage>
</organism>
<dbReference type="AlphaFoldDB" id="A0A4R7JRW0"/>
<evidence type="ECO:0000313" key="1">
    <source>
        <dbReference type="EMBL" id="TDT40496.1"/>
    </source>
</evidence>
<comment type="caution">
    <text evidence="1">The sequence shown here is derived from an EMBL/GenBank/DDBJ whole genome shotgun (WGS) entry which is preliminary data.</text>
</comment>
<keyword evidence="2" id="KW-1185">Reference proteome</keyword>
<proteinExistence type="predicted"/>
<accession>A0A4R7JRW0</accession>
<reference evidence="1 2" key="1">
    <citation type="submission" date="2019-03" db="EMBL/GenBank/DDBJ databases">
        <title>Genomic Encyclopedia of Archaeal and Bacterial Type Strains, Phase II (KMG-II): from individual species to whole genera.</title>
        <authorList>
            <person name="Goeker M."/>
        </authorList>
    </citation>
    <scope>NUCLEOTIDE SEQUENCE [LARGE SCALE GENOMIC DNA]</scope>
    <source>
        <strain evidence="1 2">DSM 25233</strain>
    </source>
</reference>
<dbReference type="OrthoDB" id="1184647at2"/>
<name>A0A4R7JRW0_9FLAO</name>
<dbReference type="RefSeq" id="WP_133688591.1">
    <property type="nucleotide sequence ID" value="NZ_SOAY01000014.1"/>
</dbReference>
<protein>
    <recommendedName>
        <fullName evidence="3">DUF4347 domain-containing protein</fullName>
    </recommendedName>
</protein>
<sequence>MNKCLIIVLVSVLMLSSKKPFSQQSEAALTSPAKKEKVQESIVFIAGFDEGDNTYYSNATQYFENQNLQVVDSLYTIDEIINYINRAGVQHLKFKEIHIVSHSNAWLGMSMKTTETGERITVKSLQQAMRANNIETICDGVTSNSKIIFHSCGLGENQPLLQELKNTFKADEVVASPYFNVFGGKYAEHYLAKPYYGYYPTAESLGPAHLSKEFKQAYPTVNIDWFTALKTRHESSFGKAYSFKFNIPVDWEFTFDSASDILTLEGKEEIMDWISESPEMAEVLFKLNIPIEKFRWRSTVQGNKLIIKGKTTVLCVLAPILQANDTTEYQNTNIQDPLLYQIL</sequence>
<dbReference type="Proteomes" id="UP000294749">
    <property type="component" value="Unassembled WGS sequence"/>
</dbReference>